<evidence type="ECO:0000256" key="6">
    <source>
        <dbReference type="ARBA" id="ARBA00007731"/>
    </source>
</evidence>
<evidence type="ECO:0000256" key="11">
    <source>
        <dbReference type="ARBA" id="ARBA00022801"/>
    </source>
</evidence>
<evidence type="ECO:0000259" key="16">
    <source>
        <dbReference type="Pfam" id="PF01502"/>
    </source>
</evidence>
<dbReference type="NCBIfam" id="NF000768">
    <property type="entry name" value="PRK00051.1"/>
    <property type="match status" value="1"/>
</dbReference>
<dbReference type="NCBIfam" id="NF002747">
    <property type="entry name" value="PRK02759.1"/>
    <property type="match status" value="1"/>
</dbReference>
<evidence type="ECO:0000256" key="8">
    <source>
        <dbReference type="ARBA" id="ARBA00022490"/>
    </source>
</evidence>
<dbReference type="Proteomes" id="UP001223501">
    <property type="component" value="Chromosome"/>
</dbReference>
<dbReference type="Pfam" id="PF01503">
    <property type="entry name" value="PRA-PH"/>
    <property type="match status" value="1"/>
</dbReference>
<dbReference type="NCBIfam" id="TIGR03188">
    <property type="entry name" value="histidine_hisI"/>
    <property type="match status" value="1"/>
</dbReference>
<keyword evidence="13 15" id="KW-0368">Histidine biosynthesis</keyword>
<dbReference type="InterPro" id="IPR021130">
    <property type="entry name" value="PRib-ATP_PPHydrolase-like"/>
</dbReference>
<comment type="catalytic activity">
    <reaction evidence="2 15">
        <text>1-(5-phospho-beta-D-ribosyl)-ATP + H2O = 1-(5-phospho-beta-D-ribosyl)-5'-AMP + diphosphate + H(+)</text>
        <dbReference type="Rhea" id="RHEA:22828"/>
        <dbReference type="ChEBI" id="CHEBI:15377"/>
        <dbReference type="ChEBI" id="CHEBI:15378"/>
        <dbReference type="ChEBI" id="CHEBI:33019"/>
        <dbReference type="ChEBI" id="CHEBI:59457"/>
        <dbReference type="ChEBI" id="CHEBI:73183"/>
        <dbReference type="EC" id="3.6.1.31"/>
    </reaction>
</comment>
<dbReference type="PANTHER" id="PTHR42945:SF9">
    <property type="entry name" value="HISTIDINE BIOSYNTHESIS BIFUNCTIONAL PROTEIN HISIE"/>
    <property type="match status" value="1"/>
</dbReference>
<comment type="similarity">
    <text evidence="7 15">In the N-terminal section; belongs to the PRA-CH family.</text>
</comment>
<accession>A0ABY8V5H7</accession>
<comment type="pathway">
    <text evidence="4 15">Amino-acid biosynthesis; L-histidine biosynthesis; L-histidine from 5-phospho-alpha-D-ribose 1-diphosphate: step 3/9.</text>
</comment>
<dbReference type="EMBL" id="CP106831">
    <property type="protein sequence ID" value="WIH96634.1"/>
    <property type="molecule type" value="Genomic_DNA"/>
</dbReference>
<feature type="region of interest" description="Phosphoribosyl-AMP cyclohydrolase" evidence="15">
    <location>
        <begin position="1"/>
        <end position="107"/>
    </location>
</feature>
<keyword evidence="14 15" id="KW-0511">Multifunctional enzyme</keyword>
<dbReference type="InterPro" id="IPR002496">
    <property type="entry name" value="PRib_AMP_CycHydrolase_dom"/>
</dbReference>
<comment type="similarity">
    <text evidence="6 15">In the C-terminal section; belongs to the PRA-PH family.</text>
</comment>
<evidence type="ECO:0000313" key="18">
    <source>
        <dbReference type="Proteomes" id="UP001223501"/>
    </source>
</evidence>
<evidence type="ECO:0000256" key="1">
    <source>
        <dbReference type="ARBA" id="ARBA00000024"/>
    </source>
</evidence>
<dbReference type="Gene3D" id="1.10.287.1080">
    <property type="entry name" value="MazG-like"/>
    <property type="match status" value="1"/>
</dbReference>
<protein>
    <recommendedName>
        <fullName evidence="15">Histidine biosynthesis bifunctional protein HisIE</fullName>
    </recommendedName>
    <domain>
        <recommendedName>
            <fullName evidence="15">Phosphoribosyl-AMP cyclohydrolase</fullName>
            <shortName evidence="15">PRA-CH</shortName>
            <ecNumber evidence="15">3.5.4.19</ecNumber>
        </recommendedName>
    </domain>
    <domain>
        <recommendedName>
            <fullName evidence="15">Phosphoribosyl-ATP pyrophosphatase</fullName>
            <shortName evidence="15">PRA-PH</shortName>
            <ecNumber evidence="15">3.6.1.31</ecNumber>
        </recommendedName>
    </domain>
</protein>
<dbReference type="HAMAP" id="MF_01019">
    <property type="entry name" value="HisIE"/>
    <property type="match status" value="1"/>
</dbReference>
<keyword evidence="18" id="KW-1185">Reference proteome</keyword>
<evidence type="ECO:0000256" key="9">
    <source>
        <dbReference type="ARBA" id="ARBA00022605"/>
    </source>
</evidence>
<dbReference type="HAMAP" id="MF_01020">
    <property type="entry name" value="HisE"/>
    <property type="match status" value="1"/>
</dbReference>
<evidence type="ECO:0000256" key="10">
    <source>
        <dbReference type="ARBA" id="ARBA00022741"/>
    </source>
</evidence>
<comment type="subcellular location">
    <subcellularLocation>
        <location evidence="3 15">Cytoplasm</location>
    </subcellularLocation>
</comment>
<keyword evidence="10 15" id="KW-0547">Nucleotide-binding</keyword>
<dbReference type="RefSeq" id="WP_284583148.1">
    <property type="nucleotide sequence ID" value="NZ_CP106831.1"/>
</dbReference>
<dbReference type="Pfam" id="PF01502">
    <property type="entry name" value="PRA-CH"/>
    <property type="match status" value="1"/>
</dbReference>
<comment type="pathway">
    <text evidence="5 15">Amino-acid biosynthesis; L-histidine biosynthesis; L-histidine from 5-phospho-alpha-D-ribose 1-diphosphate: step 2/9.</text>
</comment>
<evidence type="ECO:0000256" key="14">
    <source>
        <dbReference type="ARBA" id="ARBA00023268"/>
    </source>
</evidence>
<proteinExistence type="inferred from homology"/>
<evidence type="ECO:0000256" key="7">
    <source>
        <dbReference type="ARBA" id="ARBA00008299"/>
    </source>
</evidence>
<sequence length="203" mass="23141">MNIDFTKSNDGLVPVIIQNYLNNQVLMLGYMNEEAFNKTQESGKVTFFSRSKNRLWTKGEESGNFLEVKSIAIDCDNDTILIKAKPYGPTCHTGSTTCFNEISNRGFVYELEQMINDRIDLAEDKDSYTYKLYNKGINKVAQKVGEEAVEIVIEAKDNNDDLFLGEAADLMYHYLILLKAKGFKLEDVENVLKSRENGPRRPE</sequence>
<dbReference type="CDD" id="cd11534">
    <property type="entry name" value="NTP-PPase_HisIE_like"/>
    <property type="match status" value="1"/>
</dbReference>
<dbReference type="SUPFAM" id="SSF101386">
    <property type="entry name" value="all-alpha NTP pyrophosphatases"/>
    <property type="match status" value="1"/>
</dbReference>
<keyword evidence="8 15" id="KW-0963">Cytoplasm</keyword>
<evidence type="ECO:0000256" key="13">
    <source>
        <dbReference type="ARBA" id="ARBA00023102"/>
    </source>
</evidence>
<dbReference type="GO" id="GO:0004636">
    <property type="term" value="F:phosphoribosyl-ATP diphosphatase activity"/>
    <property type="evidence" value="ECO:0007669"/>
    <property type="project" value="UniProtKB-EC"/>
</dbReference>
<feature type="region of interest" description="Phosphoribosyl-ATP pyrophosphohydrolase" evidence="15">
    <location>
        <begin position="108"/>
        <end position="203"/>
    </location>
</feature>
<evidence type="ECO:0000256" key="12">
    <source>
        <dbReference type="ARBA" id="ARBA00022840"/>
    </source>
</evidence>
<comment type="catalytic activity">
    <reaction evidence="1 15">
        <text>1-(5-phospho-beta-D-ribosyl)-5'-AMP + H2O = 1-(5-phospho-beta-D-ribosyl)-5-[(5-phospho-beta-D-ribosylamino)methylideneamino]imidazole-4-carboxamide</text>
        <dbReference type="Rhea" id="RHEA:20049"/>
        <dbReference type="ChEBI" id="CHEBI:15377"/>
        <dbReference type="ChEBI" id="CHEBI:58435"/>
        <dbReference type="ChEBI" id="CHEBI:59457"/>
        <dbReference type="EC" id="3.5.4.19"/>
    </reaction>
</comment>
<dbReference type="EC" id="3.6.1.31" evidence="15"/>
<keyword evidence="11 15" id="KW-0378">Hydrolase</keyword>
<evidence type="ECO:0000313" key="17">
    <source>
        <dbReference type="EMBL" id="WIH96634.1"/>
    </source>
</evidence>
<gene>
    <name evidence="15 17" type="primary">hisIE</name>
    <name evidence="15" type="synonym">hisI</name>
    <name evidence="17" type="ORF">OBA43_10225</name>
</gene>
<evidence type="ECO:0000256" key="3">
    <source>
        <dbReference type="ARBA" id="ARBA00004496"/>
    </source>
</evidence>
<keyword evidence="9 15" id="KW-0028">Amino-acid biosynthesis</keyword>
<evidence type="ECO:0000256" key="2">
    <source>
        <dbReference type="ARBA" id="ARBA00001460"/>
    </source>
</evidence>
<keyword evidence="12 15" id="KW-0067">ATP-binding</keyword>
<evidence type="ECO:0000256" key="4">
    <source>
        <dbReference type="ARBA" id="ARBA00005169"/>
    </source>
</evidence>
<dbReference type="EC" id="3.5.4.19" evidence="15"/>
<organism evidence="17 18">
    <name type="scientific">Empedobacter falsenii</name>
    <dbReference type="NCBI Taxonomy" id="343874"/>
    <lineage>
        <taxon>Bacteria</taxon>
        <taxon>Pseudomonadati</taxon>
        <taxon>Bacteroidota</taxon>
        <taxon>Flavobacteriia</taxon>
        <taxon>Flavobacteriales</taxon>
        <taxon>Weeksellaceae</taxon>
        <taxon>Empedobacter</taxon>
    </lineage>
</organism>
<feature type="domain" description="Phosphoribosyl-AMP cyclohydrolase" evidence="16">
    <location>
        <begin position="27"/>
        <end position="100"/>
    </location>
</feature>
<reference evidence="17 18" key="1">
    <citation type="submission" date="2022-09" db="EMBL/GenBank/DDBJ databases">
        <title>Whole genome sequencing analysis of tet(X)-positive Empedobacter falsenii YWS9-3.</title>
        <authorList>
            <person name="Chen C."/>
            <person name="Lv Y.-L."/>
        </authorList>
    </citation>
    <scope>NUCLEOTIDE SEQUENCE [LARGE SCALE GENOMIC DNA]</scope>
    <source>
        <strain evidence="17 18">YWS9-3_T</strain>
    </source>
</reference>
<dbReference type="InterPro" id="IPR008179">
    <property type="entry name" value="HisE"/>
</dbReference>
<dbReference type="PANTHER" id="PTHR42945">
    <property type="entry name" value="HISTIDINE BIOSYNTHESIS BIFUNCTIONAL PROTEIN"/>
    <property type="match status" value="1"/>
</dbReference>
<evidence type="ECO:0000256" key="15">
    <source>
        <dbReference type="HAMAP-Rule" id="MF_01019"/>
    </source>
</evidence>
<dbReference type="InterPro" id="IPR023019">
    <property type="entry name" value="His_synth_HisIE"/>
</dbReference>
<evidence type="ECO:0000256" key="5">
    <source>
        <dbReference type="ARBA" id="ARBA00005204"/>
    </source>
</evidence>
<dbReference type="InterPro" id="IPR038019">
    <property type="entry name" value="PRib_AMP_CycHydrolase_sf"/>
</dbReference>
<dbReference type="GO" id="GO:0004635">
    <property type="term" value="F:phosphoribosyl-AMP cyclohydrolase activity"/>
    <property type="evidence" value="ECO:0007669"/>
    <property type="project" value="UniProtKB-EC"/>
</dbReference>
<dbReference type="Gene3D" id="3.10.20.810">
    <property type="entry name" value="Phosphoribosyl-AMP cyclohydrolase"/>
    <property type="match status" value="1"/>
</dbReference>
<name>A0ABY8V5H7_9FLAO</name>
<dbReference type="SUPFAM" id="SSF141734">
    <property type="entry name" value="HisI-like"/>
    <property type="match status" value="1"/>
</dbReference>